<dbReference type="GO" id="GO:0016460">
    <property type="term" value="C:myosin II complex"/>
    <property type="evidence" value="ECO:0007669"/>
    <property type="project" value="TreeGrafter"/>
</dbReference>
<keyword evidence="2" id="KW-0479">Metal-binding</keyword>
<evidence type="ECO:0000256" key="2">
    <source>
        <dbReference type="ARBA" id="ARBA00022723"/>
    </source>
</evidence>
<keyword evidence="3" id="KW-0677">Repeat</keyword>
<organism evidence="7 8">
    <name type="scientific">Paraglomus occultum</name>
    <dbReference type="NCBI Taxonomy" id="144539"/>
    <lineage>
        <taxon>Eukaryota</taxon>
        <taxon>Fungi</taxon>
        <taxon>Fungi incertae sedis</taxon>
        <taxon>Mucoromycota</taxon>
        <taxon>Glomeromycotina</taxon>
        <taxon>Glomeromycetes</taxon>
        <taxon>Paraglomerales</taxon>
        <taxon>Paraglomeraceae</taxon>
        <taxon>Paraglomus</taxon>
    </lineage>
</organism>
<reference evidence="7" key="1">
    <citation type="submission" date="2021-06" db="EMBL/GenBank/DDBJ databases">
        <authorList>
            <person name="Kallberg Y."/>
            <person name="Tangrot J."/>
            <person name="Rosling A."/>
        </authorList>
    </citation>
    <scope>NUCLEOTIDE SEQUENCE</scope>
    <source>
        <strain evidence="7">IA702</strain>
    </source>
</reference>
<dbReference type="InterPro" id="IPR050230">
    <property type="entry name" value="CALM/Myosin/TropC-like"/>
</dbReference>
<evidence type="ECO:0000313" key="7">
    <source>
        <dbReference type="EMBL" id="CAG8568897.1"/>
    </source>
</evidence>
<dbReference type="Gene3D" id="1.10.238.10">
    <property type="entry name" value="EF-hand"/>
    <property type="match status" value="2"/>
</dbReference>
<dbReference type="PANTHER" id="PTHR23048:SF59">
    <property type="entry name" value="EF-HAND SUPERFAMILY PROTEIN"/>
    <property type="match status" value="1"/>
</dbReference>
<dbReference type="PROSITE" id="PS00039">
    <property type="entry name" value="DEAD_ATP_HELICASE"/>
    <property type="match status" value="1"/>
</dbReference>
<dbReference type="Proteomes" id="UP000789572">
    <property type="component" value="Unassembled WGS sequence"/>
</dbReference>
<sequence>IDPTPPPDSVPKVDESYRKSSSRRKKQKTEYDITSDQYQELREAFDLFDTDGSGSIAAKELKVAMRVLGFEVKRDEVKQILAQVDGSGRVDFDTFLKVVSEKMSQRDIREELHKVFLLFDDDETGRITFANLKRVSRELGEDLTDEELQEMIDEADKNGDGEVDEGEFITLMLKLNLF</sequence>
<dbReference type="EMBL" id="CAJVPJ010000979">
    <property type="protein sequence ID" value="CAG8568897.1"/>
    <property type="molecule type" value="Genomic_DNA"/>
</dbReference>
<dbReference type="InterPro" id="IPR018247">
    <property type="entry name" value="EF_Hand_1_Ca_BS"/>
</dbReference>
<protein>
    <submittedName>
        <fullName evidence="7">4170_t:CDS:1</fullName>
    </submittedName>
</protein>
<feature type="non-terminal residue" evidence="7">
    <location>
        <position position="178"/>
    </location>
</feature>
<evidence type="ECO:0000256" key="5">
    <source>
        <dbReference type="SAM" id="MobiDB-lite"/>
    </source>
</evidence>
<evidence type="ECO:0000256" key="3">
    <source>
        <dbReference type="ARBA" id="ARBA00022737"/>
    </source>
</evidence>
<dbReference type="InterPro" id="IPR011992">
    <property type="entry name" value="EF-hand-dom_pair"/>
</dbReference>
<keyword evidence="4" id="KW-0106">Calcium</keyword>
<gene>
    <name evidence="7" type="ORF">POCULU_LOCUS5890</name>
</gene>
<feature type="domain" description="EF-hand" evidence="6">
    <location>
        <begin position="107"/>
        <end position="142"/>
    </location>
</feature>
<evidence type="ECO:0000256" key="4">
    <source>
        <dbReference type="ARBA" id="ARBA00022837"/>
    </source>
</evidence>
<dbReference type="InterPro" id="IPR000629">
    <property type="entry name" value="RNA-helicase_DEAD-box_CS"/>
</dbReference>
<evidence type="ECO:0000259" key="6">
    <source>
        <dbReference type="PROSITE" id="PS50222"/>
    </source>
</evidence>
<dbReference type="AlphaFoldDB" id="A0A9N9BKB9"/>
<name>A0A9N9BKB9_9GLOM</name>
<proteinExistence type="inferred from homology"/>
<dbReference type="OrthoDB" id="26525at2759"/>
<dbReference type="CDD" id="cd00051">
    <property type="entry name" value="EFh"/>
    <property type="match status" value="2"/>
</dbReference>
<evidence type="ECO:0000313" key="8">
    <source>
        <dbReference type="Proteomes" id="UP000789572"/>
    </source>
</evidence>
<dbReference type="Pfam" id="PF13499">
    <property type="entry name" value="EF-hand_7"/>
    <property type="match status" value="2"/>
</dbReference>
<dbReference type="SMART" id="SM00054">
    <property type="entry name" value="EFh"/>
    <property type="match status" value="4"/>
</dbReference>
<feature type="domain" description="EF-hand" evidence="6">
    <location>
        <begin position="143"/>
        <end position="178"/>
    </location>
</feature>
<keyword evidence="8" id="KW-1185">Reference proteome</keyword>
<feature type="domain" description="EF-hand" evidence="6">
    <location>
        <begin position="36"/>
        <end position="71"/>
    </location>
</feature>
<dbReference type="SUPFAM" id="SSF47473">
    <property type="entry name" value="EF-hand"/>
    <property type="match status" value="1"/>
</dbReference>
<dbReference type="PANTHER" id="PTHR23048">
    <property type="entry name" value="MYOSIN LIGHT CHAIN 1, 3"/>
    <property type="match status" value="1"/>
</dbReference>
<accession>A0A9N9BKB9</accession>
<dbReference type="GO" id="GO:0005509">
    <property type="term" value="F:calcium ion binding"/>
    <property type="evidence" value="ECO:0007669"/>
    <property type="project" value="InterPro"/>
</dbReference>
<dbReference type="PROSITE" id="PS50222">
    <property type="entry name" value="EF_HAND_2"/>
    <property type="match status" value="3"/>
</dbReference>
<dbReference type="InterPro" id="IPR002048">
    <property type="entry name" value="EF_hand_dom"/>
</dbReference>
<comment type="similarity">
    <text evidence="1">Belongs to the centrin family.</text>
</comment>
<dbReference type="PROSITE" id="PS00018">
    <property type="entry name" value="EF_HAND_1"/>
    <property type="match status" value="2"/>
</dbReference>
<evidence type="ECO:0000256" key="1">
    <source>
        <dbReference type="ARBA" id="ARBA00005253"/>
    </source>
</evidence>
<comment type="caution">
    <text evidence="7">The sequence shown here is derived from an EMBL/GenBank/DDBJ whole genome shotgun (WGS) entry which is preliminary data.</text>
</comment>
<feature type="region of interest" description="Disordered" evidence="5">
    <location>
        <begin position="1"/>
        <end position="32"/>
    </location>
</feature>
<dbReference type="FunFam" id="1.10.238.10:FF:000178">
    <property type="entry name" value="Calmodulin-2 A"/>
    <property type="match status" value="1"/>
</dbReference>